<dbReference type="InterPro" id="IPR018391">
    <property type="entry name" value="PQQ_b-propeller_rpt"/>
</dbReference>
<dbReference type="InterPro" id="IPR002372">
    <property type="entry name" value="PQQ_rpt_dom"/>
</dbReference>
<dbReference type="InterPro" id="IPR011009">
    <property type="entry name" value="Kinase-like_dom_sf"/>
</dbReference>
<proteinExistence type="predicted"/>
<dbReference type="Proteomes" id="UP000321306">
    <property type="component" value="Unassembled WGS sequence"/>
</dbReference>
<dbReference type="Pfam" id="PF13360">
    <property type="entry name" value="PQQ_2"/>
    <property type="match status" value="1"/>
</dbReference>
<evidence type="ECO:0000313" key="7">
    <source>
        <dbReference type="Proteomes" id="UP000321306"/>
    </source>
</evidence>
<organism evidence="6 7">
    <name type="scientific">Deinococcus cellulosilyticus (strain DSM 18568 / NBRC 106333 / KACC 11606 / 5516J-15)</name>
    <dbReference type="NCBI Taxonomy" id="1223518"/>
    <lineage>
        <taxon>Bacteria</taxon>
        <taxon>Thermotogati</taxon>
        <taxon>Deinococcota</taxon>
        <taxon>Deinococci</taxon>
        <taxon>Deinococcales</taxon>
        <taxon>Deinococcaceae</taxon>
        <taxon>Deinococcus</taxon>
    </lineage>
</organism>
<dbReference type="SMART" id="SM00220">
    <property type="entry name" value="S_TKc"/>
    <property type="match status" value="1"/>
</dbReference>
<dbReference type="EMBL" id="BJXB01000010">
    <property type="protein sequence ID" value="GEM46965.1"/>
    <property type="molecule type" value="Genomic_DNA"/>
</dbReference>
<evidence type="ECO:0000256" key="4">
    <source>
        <dbReference type="ARBA" id="ARBA00022840"/>
    </source>
</evidence>
<comment type="caution">
    <text evidence="6">The sequence shown here is derived from an EMBL/GenBank/DDBJ whole genome shotgun (WGS) entry which is preliminary data.</text>
</comment>
<gene>
    <name evidence="6" type="ORF">DC3_26000</name>
</gene>
<evidence type="ECO:0000256" key="2">
    <source>
        <dbReference type="ARBA" id="ARBA00022741"/>
    </source>
</evidence>
<dbReference type="PANTHER" id="PTHR43289:SF34">
    <property type="entry name" value="SERINE_THREONINE-PROTEIN KINASE YBDM-RELATED"/>
    <property type="match status" value="1"/>
</dbReference>
<dbReference type="SUPFAM" id="SSF56112">
    <property type="entry name" value="Protein kinase-like (PK-like)"/>
    <property type="match status" value="1"/>
</dbReference>
<name>A0A511N277_DEIC1</name>
<keyword evidence="7" id="KW-1185">Reference proteome</keyword>
<dbReference type="Gene3D" id="3.30.200.20">
    <property type="entry name" value="Phosphorylase Kinase, domain 1"/>
    <property type="match status" value="1"/>
</dbReference>
<dbReference type="PROSITE" id="PS50011">
    <property type="entry name" value="PROTEIN_KINASE_DOM"/>
    <property type="match status" value="1"/>
</dbReference>
<dbReference type="Gene3D" id="2.130.10.10">
    <property type="entry name" value="YVTN repeat-like/Quinoprotein amine dehydrogenase"/>
    <property type="match status" value="1"/>
</dbReference>
<dbReference type="InterPro" id="IPR015943">
    <property type="entry name" value="WD40/YVTN_repeat-like_dom_sf"/>
</dbReference>
<dbReference type="InterPro" id="IPR000719">
    <property type="entry name" value="Prot_kinase_dom"/>
</dbReference>
<dbReference type="RefSeq" id="WP_146884836.1">
    <property type="nucleotide sequence ID" value="NZ_BJXB01000010.1"/>
</dbReference>
<dbReference type="SUPFAM" id="SSF50998">
    <property type="entry name" value="Quinoprotein alcohol dehydrogenase-like"/>
    <property type="match status" value="1"/>
</dbReference>
<feature type="domain" description="Protein kinase" evidence="5">
    <location>
        <begin position="76"/>
        <end position="325"/>
    </location>
</feature>
<sequence length="681" mass="74276">MICPNPNCLLETPAFPCVNCGHNPNASQPPATPPHGICAKCGGPTPSYPCVNCAYRPAAGSATQTPALNIMLLNRYRLEKILAVGGMGRVYKGTDTLFGRPCAIKEILPSSDPEEQKHALKMFEQEAALLAGLHHTHIVTLLDFFVERGNAYLVMELCSGGDLSGIRMPISEIEALNLSVQIASALSKLHQNSIVYKDMKPANVLLRDNGQAVLADFGISRVFNPTKARDTQRFVSKGYAPPEQYAESIQTQPSADIYAFGATLYHLLTGTAPETWIREVFVEFPRLRKLRPDLRDDFIAVIEKCVQNKMSDRFQSGSELLDALMPLKRRWEAALCKCGHQNLPDSLKCTRCGSSLLKPTAFEAHFPHRLNLSLQKMPQKIWEITLGKTRGMPVLHDGLIQVVTEQGQWVTVDLQGQVVQSRYVPPSKSTPVVTVRGPVLGTEQGLLLPEGRVLEHHVFFAPPLAGQEIYALSYAGVLFKLNLEGQILWQSSLGGQGIGTPVLAGSRVLVTLREGRVISVDAITGAWQWNTQLSHPIFGMPVVLGDQVYVLDHLGNLNLLHLHSGARRSSLPIVGKNYNMPHQTAAGWAFADHSGQVVMMDAGLNLRWTRHLNATVVAAPVVAGGLVLVADEKGQVDGLDVASGQTRFVLQHQERIIVPPICDGNTLITLTQGGILSCFVG</sequence>
<dbReference type="OrthoDB" id="155383at2"/>
<evidence type="ECO:0000256" key="3">
    <source>
        <dbReference type="ARBA" id="ARBA00022777"/>
    </source>
</evidence>
<dbReference type="InterPro" id="IPR011047">
    <property type="entry name" value="Quinoprotein_ADH-like_sf"/>
</dbReference>
<accession>A0A511N277</accession>
<dbReference type="PROSITE" id="PS00108">
    <property type="entry name" value="PROTEIN_KINASE_ST"/>
    <property type="match status" value="1"/>
</dbReference>
<keyword evidence="1" id="KW-0808">Transferase</keyword>
<keyword evidence="4" id="KW-0067">ATP-binding</keyword>
<evidence type="ECO:0000259" key="5">
    <source>
        <dbReference type="PROSITE" id="PS50011"/>
    </source>
</evidence>
<dbReference type="CDD" id="cd14014">
    <property type="entry name" value="STKc_PknB_like"/>
    <property type="match status" value="1"/>
</dbReference>
<evidence type="ECO:0000256" key="1">
    <source>
        <dbReference type="ARBA" id="ARBA00022679"/>
    </source>
</evidence>
<dbReference type="SMART" id="SM00564">
    <property type="entry name" value="PQQ"/>
    <property type="match status" value="5"/>
</dbReference>
<dbReference type="InterPro" id="IPR008271">
    <property type="entry name" value="Ser/Thr_kinase_AS"/>
</dbReference>
<evidence type="ECO:0000313" key="6">
    <source>
        <dbReference type="EMBL" id="GEM46965.1"/>
    </source>
</evidence>
<keyword evidence="3 6" id="KW-0418">Kinase</keyword>
<dbReference type="GO" id="GO:0004674">
    <property type="term" value="F:protein serine/threonine kinase activity"/>
    <property type="evidence" value="ECO:0007669"/>
    <property type="project" value="TreeGrafter"/>
</dbReference>
<dbReference type="GO" id="GO:0005524">
    <property type="term" value="F:ATP binding"/>
    <property type="evidence" value="ECO:0007669"/>
    <property type="project" value="UniProtKB-KW"/>
</dbReference>
<dbReference type="Pfam" id="PF00069">
    <property type="entry name" value="Pkinase"/>
    <property type="match status" value="1"/>
</dbReference>
<protein>
    <submittedName>
        <fullName evidence="6">Protein kinase</fullName>
    </submittedName>
</protein>
<dbReference type="AlphaFoldDB" id="A0A511N277"/>
<reference evidence="6 7" key="1">
    <citation type="submission" date="2019-07" db="EMBL/GenBank/DDBJ databases">
        <title>Whole genome shotgun sequence of Deinococcus cellulosilyticus NBRC 106333.</title>
        <authorList>
            <person name="Hosoyama A."/>
            <person name="Uohara A."/>
            <person name="Ohji S."/>
            <person name="Ichikawa N."/>
        </authorList>
    </citation>
    <scope>NUCLEOTIDE SEQUENCE [LARGE SCALE GENOMIC DNA]</scope>
    <source>
        <strain evidence="6 7">NBRC 106333</strain>
    </source>
</reference>
<dbReference type="PANTHER" id="PTHR43289">
    <property type="entry name" value="MITOGEN-ACTIVATED PROTEIN KINASE KINASE KINASE 20-RELATED"/>
    <property type="match status" value="1"/>
</dbReference>
<keyword evidence="2" id="KW-0547">Nucleotide-binding</keyword>
<dbReference type="Gene3D" id="1.10.510.10">
    <property type="entry name" value="Transferase(Phosphotransferase) domain 1"/>
    <property type="match status" value="1"/>
</dbReference>